<keyword evidence="8" id="KW-1185">Reference proteome</keyword>
<comment type="function">
    <text evidence="6">Involved in the regulation of the intracellular balance of NAD and NADP, and is a key enzyme in the biosynthesis of NADP. Catalyzes specifically the phosphorylation on 2'-hydroxyl of the adenosine moiety of NAD to yield NADP.</text>
</comment>
<dbReference type="Proteomes" id="UP000002072">
    <property type="component" value="Chromosome"/>
</dbReference>
<evidence type="ECO:0000256" key="6">
    <source>
        <dbReference type="HAMAP-Rule" id="MF_00361"/>
    </source>
</evidence>
<keyword evidence="6" id="KW-0963">Cytoplasm</keyword>
<dbReference type="OrthoDB" id="9774737at2"/>
<feature type="active site" description="Proton acceptor" evidence="6">
    <location>
        <position position="46"/>
    </location>
</feature>
<dbReference type="GO" id="GO:0051287">
    <property type="term" value="F:NAD binding"/>
    <property type="evidence" value="ECO:0007669"/>
    <property type="project" value="UniProtKB-ARBA"/>
</dbReference>
<dbReference type="PANTHER" id="PTHR20275">
    <property type="entry name" value="NAD KINASE"/>
    <property type="match status" value="1"/>
</dbReference>
<gene>
    <name evidence="6" type="primary">nadK</name>
    <name evidence="7" type="ordered locus">Smon_0353</name>
</gene>
<comment type="subcellular location">
    <subcellularLocation>
        <location evidence="6">Cytoplasm</location>
    </subcellularLocation>
</comment>
<keyword evidence="6" id="KW-0067">ATP-binding</keyword>
<feature type="binding site" evidence="6">
    <location>
        <begin position="46"/>
        <end position="47"/>
    </location>
    <ligand>
        <name>NAD(+)</name>
        <dbReference type="ChEBI" id="CHEBI:57540"/>
    </ligand>
</feature>
<comment type="catalytic activity">
    <reaction evidence="5 6">
        <text>NAD(+) + ATP = ADP + NADP(+) + H(+)</text>
        <dbReference type="Rhea" id="RHEA:18629"/>
        <dbReference type="ChEBI" id="CHEBI:15378"/>
        <dbReference type="ChEBI" id="CHEBI:30616"/>
        <dbReference type="ChEBI" id="CHEBI:57540"/>
        <dbReference type="ChEBI" id="CHEBI:58349"/>
        <dbReference type="ChEBI" id="CHEBI:456216"/>
        <dbReference type="EC" id="2.7.1.23"/>
    </reaction>
</comment>
<dbReference type="GO" id="GO:0046872">
    <property type="term" value="F:metal ion binding"/>
    <property type="evidence" value="ECO:0007669"/>
    <property type="project" value="UniProtKB-UniRule"/>
</dbReference>
<dbReference type="eggNOG" id="COG0061">
    <property type="taxonomic scope" value="Bacteria"/>
</dbReference>
<proteinExistence type="inferred from homology"/>
<reference evidence="7 8" key="1">
    <citation type="journal article" date="2009" name="Stand. Genomic Sci.">
        <title>Complete genome sequence of Streptobacillus moniliformis type strain (9901T).</title>
        <authorList>
            <person name="Nolan M."/>
            <person name="Gronow S."/>
            <person name="Lapidus A."/>
            <person name="Ivanova N."/>
            <person name="Copeland A."/>
            <person name="Lucas S."/>
            <person name="Del Rio T.G."/>
            <person name="Chen F."/>
            <person name="Tice H."/>
            <person name="Pitluck S."/>
            <person name="Cheng J.F."/>
            <person name="Sims D."/>
            <person name="Meincke L."/>
            <person name="Bruce D."/>
            <person name="Goodwin L."/>
            <person name="Brettin T."/>
            <person name="Han C."/>
            <person name="Detter J.C."/>
            <person name="Ovchinikova G."/>
            <person name="Pati A."/>
            <person name="Mavromatis K."/>
            <person name="Mikhailova N."/>
            <person name="Chen A."/>
            <person name="Palaniappan K."/>
            <person name="Land M."/>
            <person name="Hauser L."/>
            <person name="Chang Y.J."/>
            <person name="Jeffries C.D."/>
            <person name="Rohde M."/>
            <person name="Sproer C."/>
            <person name="Goker M."/>
            <person name="Bristow J."/>
            <person name="Eisen J.A."/>
            <person name="Markowitz V."/>
            <person name="Hugenholtz P."/>
            <person name="Kyrpides N.C."/>
            <person name="Klenk H.P."/>
            <person name="Chain P."/>
        </authorList>
    </citation>
    <scope>NUCLEOTIDE SEQUENCE [LARGE SCALE GENOMIC DNA]</scope>
    <source>
        <strain evidence="8">ATCC 14647 / DSM 12112 / NCTC 10651 / 9901</strain>
    </source>
</reference>
<feature type="binding site" evidence="6">
    <location>
        <position position="216"/>
    </location>
    <ligand>
        <name>NAD(+)</name>
        <dbReference type="ChEBI" id="CHEBI:57540"/>
    </ligand>
</feature>
<name>D1AX11_STRM9</name>
<dbReference type="EC" id="2.7.1.23" evidence="6"/>
<evidence type="ECO:0000256" key="4">
    <source>
        <dbReference type="ARBA" id="ARBA00023027"/>
    </source>
</evidence>
<evidence type="ECO:0000313" key="7">
    <source>
        <dbReference type="EMBL" id="ACZ00837.1"/>
    </source>
</evidence>
<organism evidence="7 8">
    <name type="scientific">Streptobacillus moniliformis (strain ATCC 14647 / DSM 12112 / NCTC 10651 / 9901)</name>
    <dbReference type="NCBI Taxonomy" id="519441"/>
    <lineage>
        <taxon>Bacteria</taxon>
        <taxon>Fusobacteriati</taxon>
        <taxon>Fusobacteriota</taxon>
        <taxon>Fusobacteriia</taxon>
        <taxon>Fusobacteriales</taxon>
        <taxon>Leptotrichiaceae</taxon>
        <taxon>Streptobacillus</taxon>
    </lineage>
</organism>
<dbReference type="GO" id="GO:0019674">
    <property type="term" value="P:NAD+ metabolic process"/>
    <property type="evidence" value="ECO:0007669"/>
    <property type="project" value="InterPro"/>
</dbReference>
<keyword evidence="1 6" id="KW-0808">Transferase</keyword>
<feature type="binding site" evidence="6">
    <location>
        <position position="146"/>
    </location>
    <ligand>
        <name>NAD(+)</name>
        <dbReference type="ChEBI" id="CHEBI:57540"/>
    </ligand>
</feature>
<dbReference type="GO" id="GO:0006741">
    <property type="term" value="P:NADP+ biosynthetic process"/>
    <property type="evidence" value="ECO:0007669"/>
    <property type="project" value="UniProtKB-UniRule"/>
</dbReference>
<feature type="binding site" evidence="6">
    <location>
        <begin position="115"/>
        <end position="116"/>
    </location>
    <ligand>
        <name>NAD(+)</name>
        <dbReference type="ChEBI" id="CHEBI:57540"/>
    </ligand>
</feature>
<dbReference type="SUPFAM" id="SSF111331">
    <property type="entry name" value="NAD kinase/diacylglycerol kinase-like"/>
    <property type="match status" value="1"/>
</dbReference>
<dbReference type="AlphaFoldDB" id="D1AX11"/>
<comment type="similarity">
    <text evidence="6">Belongs to the NAD kinase family.</text>
</comment>
<dbReference type="InterPro" id="IPR017437">
    <property type="entry name" value="ATP-NAD_kinase_PpnK-typ_C"/>
</dbReference>
<evidence type="ECO:0000256" key="5">
    <source>
        <dbReference type="ARBA" id="ARBA00047925"/>
    </source>
</evidence>
<dbReference type="GO" id="GO:0003951">
    <property type="term" value="F:NAD+ kinase activity"/>
    <property type="evidence" value="ECO:0007669"/>
    <property type="project" value="UniProtKB-UniRule"/>
</dbReference>
<dbReference type="KEGG" id="smf:Smon_0353"/>
<dbReference type="Gene3D" id="2.60.200.30">
    <property type="entry name" value="Probable inorganic polyphosphate/atp-NAD kinase, domain 2"/>
    <property type="match status" value="1"/>
</dbReference>
<sequence length="257" mass="28904">MNVKIIKKDTLSSDEIKYFIEYLNEKKIEVVDDISLADVLITFGGDGTLLSTVEYLRIKNIPVFSINYGSIGYMTKISSKNAITSFEKYINGEYKIDHRKFLEVSFKNKIYYGLNELSILKFAINSELINVRVEQDEKLINVYKADGIIVSTPTGSTAYSLSAGGPILDPSLDAICITPLASQSLTARSIVINGNNTLKFSAFGRSEYVGLNIDGNLHFKLYPEDVVYAKLSDMGIDLIYVDNLNYYNILKQKLHWT</sequence>
<dbReference type="Gene3D" id="3.40.50.10330">
    <property type="entry name" value="Probable inorganic polyphosphate/atp-NAD kinase, domain 1"/>
    <property type="match status" value="1"/>
</dbReference>
<dbReference type="HOGENOM" id="CLU_008831_0_3_0"/>
<accession>D1AX11</accession>
<evidence type="ECO:0000256" key="3">
    <source>
        <dbReference type="ARBA" id="ARBA00022857"/>
    </source>
</evidence>
<comment type="caution">
    <text evidence="6">Lacks conserved residue(s) required for the propagation of feature annotation.</text>
</comment>
<dbReference type="STRING" id="519441.Smon_0353"/>
<dbReference type="Pfam" id="PF20143">
    <property type="entry name" value="NAD_kinase_C"/>
    <property type="match status" value="1"/>
</dbReference>
<feature type="binding site" evidence="6">
    <location>
        <position position="181"/>
    </location>
    <ligand>
        <name>NAD(+)</name>
        <dbReference type="ChEBI" id="CHEBI:57540"/>
    </ligand>
</feature>
<comment type="cofactor">
    <cofactor evidence="6">
        <name>a divalent metal cation</name>
        <dbReference type="ChEBI" id="CHEBI:60240"/>
    </cofactor>
</comment>
<keyword evidence="2 6" id="KW-0418">Kinase</keyword>
<dbReference type="EMBL" id="CP001779">
    <property type="protein sequence ID" value="ACZ00837.1"/>
    <property type="molecule type" value="Genomic_DNA"/>
</dbReference>
<dbReference type="HAMAP" id="MF_00361">
    <property type="entry name" value="NAD_kinase"/>
    <property type="match status" value="1"/>
</dbReference>
<keyword evidence="4 6" id="KW-0520">NAD</keyword>
<feature type="binding site" evidence="6">
    <location>
        <begin position="157"/>
        <end position="162"/>
    </location>
    <ligand>
        <name>NAD(+)</name>
        <dbReference type="ChEBI" id="CHEBI:57540"/>
    </ligand>
</feature>
<dbReference type="InterPro" id="IPR017438">
    <property type="entry name" value="ATP-NAD_kinase_N"/>
</dbReference>
<protein>
    <recommendedName>
        <fullName evidence="6">NAD kinase</fullName>
        <ecNumber evidence="6">2.7.1.23</ecNumber>
    </recommendedName>
    <alternativeName>
        <fullName evidence="6">ATP-dependent NAD kinase</fullName>
    </alternativeName>
</protein>
<dbReference type="Pfam" id="PF01513">
    <property type="entry name" value="NAD_kinase"/>
    <property type="match status" value="1"/>
</dbReference>
<dbReference type="GO" id="GO:0005524">
    <property type="term" value="F:ATP binding"/>
    <property type="evidence" value="ECO:0007669"/>
    <property type="project" value="UniProtKB-KW"/>
</dbReference>
<dbReference type="InterPro" id="IPR016064">
    <property type="entry name" value="NAD/diacylglycerol_kinase_sf"/>
</dbReference>
<keyword evidence="3 6" id="KW-0521">NADP</keyword>
<evidence type="ECO:0000256" key="2">
    <source>
        <dbReference type="ARBA" id="ARBA00022777"/>
    </source>
</evidence>
<keyword evidence="6" id="KW-0547">Nucleotide-binding</keyword>
<dbReference type="GO" id="GO:0005737">
    <property type="term" value="C:cytoplasm"/>
    <property type="evidence" value="ECO:0007669"/>
    <property type="project" value="UniProtKB-SubCell"/>
</dbReference>
<evidence type="ECO:0000256" key="1">
    <source>
        <dbReference type="ARBA" id="ARBA00022679"/>
    </source>
</evidence>
<evidence type="ECO:0000313" key="8">
    <source>
        <dbReference type="Proteomes" id="UP000002072"/>
    </source>
</evidence>
<dbReference type="InterPro" id="IPR002504">
    <property type="entry name" value="NADK"/>
</dbReference>
<dbReference type="PANTHER" id="PTHR20275:SF0">
    <property type="entry name" value="NAD KINASE"/>
    <property type="match status" value="1"/>
</dbReference>
<feature type="binding site" evidence="6">
    <location>
        <position position="144"/>
    </location>
    <ligand>
        <name>NAD(+)</name>
        <dbReference type="ChEBI" id="CHEBI:57540"/>
    </ligand>
</feature>